<feature type="repeat" description="PPR" evidence="3">
    <location>
        <begin position="394"/>
        <end position="428"/>
    </location>
</feature>
<dbReference type="NCBIfam" id="TIGR00756">
    <property type="entry name" value="PPR"/>
    <property type="match status" value="2"/>
</dbReference>
<evidence type="ECO:0000313" key="5">
    <source>
        <dbReference type="EMBL" id="OAY66259.1"/>
    </source>
</evidence>
<sequence length="495" mass="55435">PSASPPSPPSPPSPAEAFNLLISLHASSSSHDPLAAVRALSDMIRSGALPNSRTYTVLIDHLLRSRHLDAASQIFYLLPSMRARRTSKQYDVLAAALAEAGRFDDLRALIREFRCDGILPGRPMLAAVKAMREAGFVEGTDEFVKELSPDSRIRYTVTLGEEEEQNEEEEEDDEGDGDEEKIRLKPWLDPTALARALEDWDPREVAELEAANLVWTPRLVCKLLRAFRKAESAWEFFCWVAYQPGGFAHDRYTVARMIAILARAGHAELVDRLLSKVKSEQILLPFATLRLIVDFYGLSKKADAAIRIFQEADSICGPISKPNRLLLCSSLLRTLAKCKRGHDAMELLEEMMLQNVLPDIQTFSGLMQYFAGVGDLKSVHKLFGMVRQCGLEPDAYMYMVLIRAYCKQERAVLALRLFDEMRRSDLLPDGPTKALLVKSLWKEGKLREAASVEERCEDVETGLPRASPGHVWTVSATDFKRVFDIYSRCFEGGAG</sequence>
<dbReference type="InterPro" id="IPR044175">
    <property type="entry name" value="At5g66631-like"/>
</dbReference>
<feature type="non-terminal residue" evidence="5">
    <location>
        <position position="1"/>
    </location>
</feature>
<gene>
    <name evidence="5" type="ORF">ACMD2_26665</name>
</gene>
<feature type="region of interest" description="Disordered" evidence="4">
    <location>
        <begin position="159"/>
        <end position="181"/>
    </location>
</feature>
<keyword evidence="1" id="KW-0677">Repeat</keyword>
<dbReference type="Pfam" id="PF01535">
    <property type="entry name" value="PPR"/>
    <property type="match status" value="1"/>
</dbReference>
<dbReference type="Pfam" id="PF13041">
    <property type="entry name" value="PPR_2"/>
    <property type="match status" value="1"/>
</dbReference>
<dbReference type="PANTHER" id="PTHR47913">
    <property type="entry name" value="OS01G0167750 PROTEIN"/>
    <property type="match status" value="1"/>
</dbReference>
<dbReference type="STRING" id="4615.A0A199UNC9"/>
<dbReference type="AlphaFoldDB" id="A0A199UNC9"/>
<dbReference type="EMBL" id="LSRQ01006357">
    <property type="protein sequence ID" value="OAY66259.1"/>
    <property type="molecule type" value="Genomic_DNA"/>
</dbReference>
<evidence type="ECO:0000256" key="2">
    <source>
        <dbReference type="ARBA" id="ARBA00022946"/>
    </source>
</evidence>
<proteinExistence type="predicted"/>
<dbReference type="InterPro" id="IPR002885">
    <property type="entry name" value="PPR_rpt"/>
</dbReference>
<feature type="repeat" description="PPR" evidence="3">
    <location>
        <begin position="359"/>
        <end position="393"/>
    </location>
</feature>
<protein>
    <submittedName>
        <fullName evidence="5">Pentatricopeptide repeat-containing protein</fullName>
    </submittedName>
</protein>
<reference evidence="5 6" key="1">
    <citation type="journal article" date="2016" name="DNA Res.">
        <title>The draft genome of MD-2 pineapple using hybrid error correction of long reads.</title>
        <authorList>
            <person name="Redwan R.M."/>
            <person name="Saidin A."/>
            <person name="Kumar S.V."/>
        </authorList>
    </citation>
    <scope>NUCLEOTIDE SEQUENCE [LARGE SCALE GENOMIC DNA]</scope>
    <source>
        <strain evidence="6">cv. MD2</strain>
        <tissue evidence="5">Leaf</tissue>
    </source>
</reference>
<dbReference type="Gene3D" id="1.25.40.10">
    <property type="entry name" value="Tetratricopeptide repeat domain"/>
    <property type="match status" value="3"/>
</dbReference>
<evidence type="ECO:0000256" key="1">
    <source>
        <dbReference type="ARBA" id="ARBA00022737"/>
    </source>
</evidence>
<feature type="compositionally biased region" description="Acidic residues" evidence="4">
    <location>
        <begin position="160"/>
        <end position="179"/>
    </location>
</feature>
<dbReference type="InterPro" id="IPR011990">
    <property type="entry name" value="TPR-like_helical_dom_sf"/>
</dbReference>
<evidence type="ECO:0000313" key="6">
    <source>
        <dbReference type="Proteomes" id="UP000092600"/>
    </source>
</evidence>
<comment type="caution">
    <text evidence="5">The sequence shown here is derived from an EMBL/GenBank/DDBJ whole genome shotgun (WGS) entry which is preliminary data.</text>
</comment>
<dbReference type="PANTHER" id="PTHR47913:SF1">
    <property type="entry name" value="OS01G0167750 PROTEIN"/>
    <property type="match status" value="1"/>
</dbReference>
<keyword evidence="2" id="KW-0809">Transit peptide</keyword>
<accession>A0A199UNC9</accession>
<organism evidence="5 6">
    <name type="scientific">Ananas comosus</name>
    <name type="common">Pineapple</name>
    <name type="synonym">Ananas ananas</name>
    <dbReference type="NCBI Taxonomy" id="4615"/>
    <lineage>
        <taxon>Eukaryota</taxon>
        <taxon>Viridiplantae</taxon>
        <taxon>Streptophyta</taxon>
        <taxon>Embryophyta</taxon>
        <taxon>Tracheophyta</taxon>
        <taxon>Spermatophyta</taxon>
        <taxon>Magnoliopsida</taxon>
        <taxon>Liliopsida</taxon>
        <taxon>Poales</taxon>
        <taxon>Bromeliaceae</taxon>
        <taxon>Bromelioideae</taxon>
        <taxon>Ananas</taxon>
    </lineage>
</organism>
<dbReference type="PROSITE" id="PS51375">
    <property type="entry name" value="PPR"/>
    <property type="match status" value="3"/>
</dbReference>
<evidence type="ECO:0000256" key="4">
    <source>
        <dbReference type="SAM" id="MobiDB-lite"/>
    </source>
</evidence>
<dbReference type="Proteomes" id="UP000092600">
    <property type="component" value="Unassembled WGS sequence"/>
</dbReference>
<name>A0A199UNC9_ANACO</name>
<evidence type="ECO:0000256" key="3">
    <source>
        <dbReference type="PROSITE-ProRule" id="PRU00708"/>
    </source>
</evidence>
<feature type="repeat" description="PPR" evidence="3">
    <location>
        <begin position="324"/>
        <end position="358"/>
    </location>
</feature>